<accession>A0A7M7P2J8</accession>
<dbReference type="OMA" id="CILDMVN"/>
<dbReference type="AlphaFoldDB" id="A0A7M7P2J8"/>
<evidence type="ECO:0000256" key="4">
    <source>
        <dbReference type="SAM" id="MobiDB-lite"/>
    </source>
</evidence>
<dbReference type="KEGG" id="spu:754486"/>
<dbReference type="InParanoid" id="A0A7M7P2J8"/>
<evidence type="ECO:0000313" key="5">
    <source>
        <dbReference type="EnsemblMetazoa" id="XP_030845216"/>
    </source>
</evidence>
<keyword evidence="2 3" id="KW-0040">ANK repeat</keyword>
<feature type="compositionally biased region" description="Pro residues" evidence="4">
    <location>
        <begin position="214"/>
        <end position="235"/>
    </location>
</feature>
<reference evidence="5" key="2">
    <citation type="submission" date="2021-01" db="UniProtKB">
        <authorList>
            <consortium name="EnsemblMetazoa"/>
        </authorList>
    </citation>
    <scope>IDENTIFICATION</scope>
</reference>
<dbReference type="InterPro" id="IPR036872">
    <property type="entry name" value="CH_dom_sf"/>
</dbReference>
<feature type="repeat" description="ANK" evidence="3">
    <location>
        <begin position="636"/>
        <end position="668"/>
    </location>
</feature>
<dbReference type="InterPro" id="IPR051165">
    <property type="entry name" value="Multifunctional_ANK_Repeat"/>
</dbReference>
<dbReference type="Proteomes" id="UP000007110">
    <property type="component" value="Unassembled WGS sequence"/>
</dbReference>
<dbReference type="PANTHER" id="PTHR24123">
    <property type="entry name" value="ANKYRIN REPEAT-CONTAINING"/>
    <property type="match status" value="1"/>
</dbReference>
<dbReference type="PRINTS" id="PR01415">
    <property type="entry name" value="ANKYRIN"/>
</dbReference>
<dbReference type="SUPFAM" id="SSF47576">
    <property type="entry name" value="Calponin-homology domain, CH-domain"/>
    <property type="match status" value="2"/>
</dbReference>
<dbReference type="GeneID" id="754486"/>
<evidence type="ECO:0000313" key="6">
    <source>
        <dbReference type="Proteomes" id="UP000007110"/>
    </source>
</evidence>
<evidence type="ECO:0000256" key="1">
    <source>
        <dbReference type="ARBA" id="ARBA00022737"/>
    </source>
</evidence>
<feature type="repeat" description="ANK" evidence="3">
    <location>
        <begin position="790"/>
        <end position="822"/>
    </location>
</feature>
<evidence type="ECO:0000256" key="3">
    <source>
        <dbReference type="PROSITE-ProRule" id="PRU00023"/>
    </source>
</evidence>
<dbReference type="EnsemblMetazoa" id="XM_030989356">
    <property type="protein sequence ID" value="XP_030845216"/>
    <property type="gene ID" value="LOC754486"/>
</dbReference>
<reference evidence="6" key="1">
    <citation type="submission" date="2015-02" db="EMBL/GenBank/DDBJ databases">
        <title>Genome sequencing for Strongylocentrotus purpuratus.</title>
        <authorList>
            <person name="Murali S."/>
            <person name="Liu Y."/>
            <person name="Vee V."/>
            <person name="English A."/>
            <person name="Wang M."/>
            <person name="Skinner E."/>
            <person name="Han Y."/>
            <person name="Muzny D.M."/>
            <person name="Worley K.C."/>
            <person name="Gibbs R.A."/>
        </authorList>
    </citation>
    <scope>NUCLEOTIDE SEQUENCE</scope>
</reference>
<sequence length="1202" mass="135256">MSLRTRMNGFTGWVNLRLNKYDMLLKNVLMDLLGGTNMKMLLQSMTGIDNKKLQSFDGLTHQQKATRMEWIVKELKENEVLPGDIFVDFRLFAMRHAEHVFDLLWRLVSHDVWFTWERLEYLTHHEDKILCEVPFEWTPKPPPEKKKKKKVSYNKSFLSGFGGASLISDGLPDSPNPFETPPESLLSTAPTTPTPSPNLPPSPTTTLPSSLTPTLPPSPTPTLPPSPTPTLPPYTPSSAGSVRSFGEPESPPPPEIKHIRFPGEDFCRKFKKKSQHRPDPEECILEMVTTMLNSTREGRKLNVEGLDDLVDSRVLCELVNSFVPGTFTTEVLLNDRWTINLALKTFEKMIRISTPIDSSDLLEADPMAVCCAMGVYFMCGFKIRQAKGVINRLIELEHQTRAAHHDLDNLPEILEDVELIKKRKMLKETLEDCNQERVLIESKFDVEACRQWWKHIETVQTETREVISKKMTDRFDLMTLPRAVSMNDLCISLAINLTLTQGSGFYLGKTRETVTTDRRIVLKDAETGDFIDDFTHGKGPSKINVRKILGMSLYEPSELNPSNYPQYEIYVESPSKNKLLKAGSIFLYQVFPGNYLQWENLFFKACKVGEYDTVYKLIVFFQEKKPNFINAREKKTGNMGLHMAARNGHYDIALFLLENGAKLDARNVSGASPFFGAVEGLHKGISQMFRISDGSGKNSFAQEGKNSHGNTAQLLLEWGANIWMKNKLGKTAFDISKNDEQRTELVGYYDHLQSCIPRLMRGDVAHLRRLVEDHFAGVQKFASLRSRCINGSTLIHTASYFGVVAVLKVLLKERVDVNLRDYKGATPLHRAKDKPTIRLLLENGALLNAIDGEGNTPLHVKCYGEGGQPTQMDCIQQFLSENINLVHRNNKELMAIHCCAMQGRIDAIQVLLDLDATKDGAIRASLENEDPKSPPSLPHLALANDFLECGEWLIDQGFTFKEHEQDILVHRLLTEQIKSKQRLDIMRFLFKHGADLDQRYAGGNTPLHYAAGMMIHAKRKSPVHYAAGMTGPTDILELLIEYGADLDSVNEDNCTPLFFATQSNNYFAASVLLNGGGNVRHKNIQGLTAFDCIIDFDEWLECGFFTDEVKARLKAHSLKHARDLVRAITQKVRGSHRKGLFAQVAQRSNAPNPGGENRQHSLSASLPIRGALKGGGNASNSNMKLGQGMILPPLKPRTFMKH</sequence>
<keyword evidence="1" id="KW-0677">Repeat</keyword>
<dbReference type="Pfam" id="PF12796">
    <property type="entry name" value="Ank_2"/>
    <property type="match status" value="2"/>
</dbReference>
<feature type="region of interest" description="Disordered" evidence="4">
    <location>
        <begin position="1173"/>
        <end position="1202"/>
    </location>
</feature>
<keyword evidence="6" id="KW-1185">Reference proteome</keyword>
<dbReference type="InterPro" id="IPR002110">
    <property type="entry name" value="Ankyrin_rpt"/>
</dbReference>
<dbReference type="Gene3D" id="1.25.40.20">
    <property type="entry name" value="Ankyrin repeat-containing domain"/>
    <property type="match status" value="3"/>
</dbReference>
<feature type="compositionally biased region" description="Pro residues" evidence="4">
    <location>
        <begin position="192"/>
        <end position="203"/>
    </location>
</feature>
<feature type="compositionally biased region" description="Low complexity" evidence="4">
    <location>
        <begin position="204"/>
        <end position="213"/>
    </location>
</feature>
<proteinExistence type="predicted"/>
<feature type="compositionally biased region" description="Low complexity" evidence="4">
    <location>
        <begin position="181"/>
        <end position="191"/>
    </location>
</feature>
<dbReference type="PROSITE" id="PS50297">
    <property type="entry name" value="ANK_REP_REGION"/>
    <property type="match status" value="3"/>
</dbReference>
<dbReference type="SMART" id="SM00248">
    <property type="entry name" value="ANK"/>
    <property type="match status" value="8"/>
</dbReference>
<feature type="repeat" description="ANK" evidence="3">
    <location>
        <begin position="1018"/>
        <end position="1051"/>
    </location>
</feature>
<dbReference type="PRINTS" id="PR01217">
    <property type="entry name" value="PRICHEXTENSN"/>
</dbReference>
<feature type="region of interest" description="Disordered" evidence="4">
    <location>
        <begin position="168"/>
        <end position="260"/>
    </location>
</feature>
<protein>
    <submittedName>
        <fullName evidence="5">Uncharacterized protein</fullName>
    </submittedName>
</protein>
<dbReference type="SUPFAM" id="SSF48403">
    <property type="entry name" value="Ankyrin repeat"/>
    <property type="match status" value="2"/>
</dbReference>
<dbReference type="Pfam" id="PF00023">
    <property type="entry name" value="Ank"/>
    <property type="match status" value="1"/>
</dbReference>
<name>A0A7M7P2J8_STRPU</name>
<dbReference type="InterPro" id="IPR036770">
    <property type="entry name" value="Ankyrin_rpt-contain_sf"/>
</dbReference>
<dbReference type="PANTHER" id="PTHR24123:SF33">
    <property type="entry name" value="PROTEIN HOS4"/>
    <property type="match status" value="1"/>
</dbReference>
<dbReference type="PROSITE" id="PS50088">
    <property type="entry name" value="ANK_REPEAT"/>
    <property type="match status" value="3"/>
</dbReference>
<dbReference type="RefSeq" id="XP_030845216.1">
    <property type="nucleotide sequence ID" value="XM_030989356.1"/>
</dbReference>
<evidence type="ECO:0000256" key="2">
    <source>
        <dbReference type="ARBA" id="ARBA00023043"/>
    </source>
</evidence>
<organism evidence="5 6">
    <name type="scientific">Strongylocentrotus purpuratus</name>
    <name type="common">Purple sea urchin</name>
    <dbReference type="NCBI Taxonomy" id="7668"/>
    <lineage>
        <taxon>Eukaryota</taxon>
        <taxon>Metazoa</taxon>
        <taxon>Echinodermata</taxon>
        <taxon>Eleutherozoa</taxon>
        <taxon>Echinozoa</taxon>
        <taxon>Echinoidea</taxon>
        <taxon>Euechinoidea</taxon>
        <taxon>Echinacea</taxon>
        <taxon>Camarodonta</taxon>
        <taxon>Echinidea</taxon>
        <taxon>Strongylocentrotidae</taxon>
        <taxon>Strongylocentrotus</taxon>
    </lineage>
</organism>
<dbReference type="OrthoDB" id="424503at2759"/>